<feature type="short sequence motif" description="GXSXG" evidence="4">
    <location>
        <begin position="45"/>
        <end position="49"/>
    </location>
</feature>
<keyword evidence="2 4" id="KW-0442">Lipid degradation</keyword>
<dbReference type="PATRIC" id="fig|145458.7.peg.1260"/>
<dbReference type="PANTHER" id="PTHR14226:SF57">
    <property type="entry name" value="BLR7027 PROTEIN"/>
    <property type="match status" value="1"/>
</dbReference>
<comment type="caution">
    <text evidence="4">Lacks conserved residue(s) required for the propagation of feature annotation.</text>
</comment>
<feature type="active site" description="Proton acceptor" evidence="4">
    <location>
        <position position="190"/>
    </location>
</feature>
<dbReference type="GO" id="GO:0016787">
    <property type="term" value="F:hydrolase activity"/>
    <property type="evidence" value="ECO:0007669"/>
    <property type="project" value="UniProtKB-UniRule"/>
</dbReference>
<dbReference type="SUPFAM" id="SSF52151">
    <property type="entry name" value="FabD/lysophospholipase-like"/>
    <property type="match status" value="1"/>
</dbReference>
<dbReference type="InterPro" id="IPR050301">
    <property type="entry name" value="NTE"/>
</dbReference>
<feature type="domain" description="PNPLA" evidence="5">
    <location>
        <begin position="6"/>
        <end position="203"/>
    </location>
</feature>
<evidence type="ECO:0000313" key="7">
    <source>
        <dbReference type="EMBL" id="PPI15197.1"/>
    </source>
</evidence>
<dbReference type="Proteomes" id="UP000052979">
    <property type="component" value="Unassembled WGS sequence"/>
</dbReference>
<reference evidence="7 9" key="2">
    <citation type="submission" date="2018-02" db="EMBL/GenBank/DDBJ databases">
        <title>Bacteriophage NCPPB3778 and a type I-E CRISPR drive the evolution of the US Biological Select Agent, Rathayibacter toxicus.</title>
        <authorList>
            <person name="Davis E.W.II."/>
            <person name="Tabima J.F."/>
            <person name="Weisberg A.J."/>
            <person name="Lopes L.D."/>
            <person name="Wiseman M.S."/>
            <person name="Wiseman M.S."/>
            <person name="Pupko T."/>
            <person name="Belcher M.S."/>
            <person name="Sechler A.J."/>
            <person name="Tancos M.A."/>
            <person name="Schroeder B.K."/>
            <person name="Murray T.D."/>
            <person name="Luster D.G."/>
            <person name="Schneider W.L."/>
            <person name="Rogers E."/>
            <person name="Andreote F.D."/>
            <person name="Grunwald N.J."/>
            <person name="Putnam M.L."/>
            <person name="Chang J.H."/>
        </authorList>
    </citation>
    <scope>NUCLEOTIDE SEQUENCE [LARGE SCALE GENOMIC DNA]</scope>
    <source>
        <strain evidence="7 9">FH99</strain>
    </source>
</reference>
<dbReference type="OrthoDB" id="2339873at2"/>
<dbReference type="InterPro" id="IPR016035">
    <property type="entry name" value="Acyl_Trfase/lysoPLipase"/>
</dbReference>
<keyword evidence="8" id="KW-1185">Reference proteome</keyword>
<sequence>MPGALVIAGGGLAGIAWELGFLRGLADASPATARVLLHTDTTLIGTSAGSAVAAQLSTGRELDAAYEAQLREESAEIGAEIDRDDLQALVAAAVEGASSPEEARRRIGALALEATTLTEQARRAVIAARVADADWPQEQRLLITAVDTATGELRVFDRTSGVELVDAIAASCAVPGVWPPVTIDGMRYMDGGVRSGSNADLAVGADWVLIVSPQPGIGIPGAGLIPTEELDALSASRVEVVYADDVSIAAFGRNPLDPAVCAGSARAGRAQGARLAPRVTDLLGI</sequence>
<evidence type="ECO:0000256" key="3">
    <source>
        <dbReference type="ARBA" id="ARBA00023098"/>
    </source>
</evidence>
<feature type="short sequence motif" description="DGA/G" evidence="4">
    <location>
        <begin position="190"/>
        <end position="192"/>
    </location>
</feature>
<feature type="active site" description="Nucleophile" evidence="4">
    <location>
        <position position="47"/>
    </location>
</feature>
<evidence type="ECO:0000259" key="5">
    <source>
        <dbReference type="PROSITE" id="PS51635"/>
    </source>
</evidence>
<organism evidence="6 8">
    <name type="scientific">Rathayibacter toxicus</name>
    <dbReference type="NCBI Taxonomy" id="145458"/>
    <lineage>
        <taxon>Bacteria</taxon>
        <taxon>Bacillati</taxon>
        <taxon>Actinomycetota</taxon>
        <taxon>Actinomycetes</taxon>
        <taxon>Micrococcales</taxon>
        <taxon>Microbacteriaceae</taxon>
        <taxon>Rathayibacter</taxon>
    </lineage>
</organism>
<dbReference type="Pfam" id="PF01734">
    <property type="entry name" value="Patatin"/>
    <property type="match status" value="1"/>
</dbReference>
<keyword evidence="3 4" id="KW-0443">Lipid metabolism</keyword>
<dbReference type="GO" id="GO:0016042">
    <property type="term" value="P:lipid catabolic process"/>
    <property type="evidence" value="ECO:0007669"/>
    <property type="project" value="UniProtKB-UniRule"/>
</dbReference>
<evidence type="ECO:0000313" key="8">
    <source>
        <dbReference type="Proteomes" id="UP000052979"/>
    </source>
</evidence>
<reference evidence="6 8" key="1">
    <citation type="submission" date="2015-04" db="EMBL/GenBank/DDBJ databases">
        <title>Draft genome sequence of Rathayibacter toxicus strain FH-142 (AKA 70134 or CS 32), a Western Australian isolate.</title>
        <authorList>
            <consortium name="Consortium for Microbial Forensics and Genomics (microFORGE)"/>
            <person name="Knight B.M."/>
            <person name="Roberts D.P."/>
            <person name="Lin D."/>
            <person name="Hari K."/>
            <person name="Fletcher J."/>
            <person name="Melcher U."/>
            <person name="Blagden T."/>
            <person name="Luster D.G."/>
            <person name="Sechler A.J."/>
            <person name="Schneider W.L."/>
            <person name="Winegar R.A."/>
        </authorList>
    </citation>
    <scope>NUCLEOTIDE SEQUENCE [LARGE SCALE GENOMIC DNA]</scope>
    <source>
        <strain evidence="6 8">FH142</strain>
    </source>
</reference>
<dbReference type="EMBL" id="PSWU01000007">
    <property type="protein sequence ID" value="PPI15197.1"/>
    <property type="molecule type" value="Genomic_DNA"/>
</dbReference>
<comment type="caution">
    <text evidence="6">The sequence shown here is derived from an EMBL/GenBank/DDBJ whole genome shotgun (WGS) entry which is preliminary data.</text>
</comment>
<name>A0A0C5BE78_9MICO</name>
<dbReference type="KEGG" id="rtx:TI83_05455"/>
<dbReference type="GeneID" id="93667268"/>
<dbReference type="EMBL" id="LBFI01000053">
    <property type="protein sequence ID" value="KKM44642.1"/>
    <property type="molecule type" value="Genomic_DNA"/>
</dbReference>
<gene>
    <name evidence="7" type="ORF">C5C51_05230</name>
    <name evidence="6" type="ORF">VT73_08985</name>
</gene>
<dbReference type="KEGG" id="rtc:APU90_01020"/>
<evidence type="ECO:0000313" key="6">
    <source>
        <dbReference type="EMBL" id="KKM44642.1"/>
    </source>
</evidence>
<accession>A0A0C5BE78</accession>
<dbReference type="Gene3D" id="3.40.1090.10">
    <property type="entry name" value="Cytosolic phospholipase A2 catalytic domain"/>
    <property type="match status" value="1"/>
</dbReference>
<dbReference type="AlphaFoldDB" id="A0A0C5BE78"/>
<dbReference type="eggNOG" id="COG1752">
    <property type="taxonomic scope" value="Bacteria"/>
</dbReference>
<dbReference type="Proteomes" id="UP000237966">
    <property type="component" value="Unassembled WGS sequence"/>
</dbReference>
<evidence type="ECO:0000313" key="9">
    <source>
        <dbReference type="Proteomes" id="UP000237966"/>
    </source>
</evidence>
<protein>
    <submittedName>
        <fullName evidence="7">Patatin</fullName>
    </submittedName>
</protein>
<evidence type="ECO:0000256" key="2">
    <source>
        <dbReference type="ARBA" id="ARBA00022963"/>
    </source>
</evidence>
<dbReference type="InterPro" id="IPR002641">
    <property type="entry name" value="PNPLA_dom"/>
</dbReference>
<dbReference type="PANTHER" id="PTHR14226">
    <property type="entry name" value="NEUROPATHY TARGET ESTERASE/SWISS CHEESE D.MELANOGASTER"/>
    <property type="match status" value="1"/>
</dbReference>
<evidence type="ECO:0000256" key="4">
    <source>
        <dbReference type="PROSITE-ProRule" id="PRU01161"/>
    </source>
</evidence>
<dbReference type="STRING" id="145458.APU90_01020"/>
<dbReference type="RefSeq" id="WP_027691213.1">
    <property type="nucleotide sequence ID" value="NZ_CP010848.1"/>
</dbReference>
<keyword evidence="1 4" id="KW-0378">Hydrolase</keyword>
<dbReference type="PROSITE" id="PS51635">
    <property type="entry name" value="PNPLA"/>
    <property type="match status" value="1"/>
</dbReference>
<evidence type="ECO:0000256" key="1">
    <source>
        <dbReference type="ARBA" id="ARBA00022801"/>
    </source>
</evidence>
<proteinExistence type="predicted"/>